<keyword evidence="3" id="KW-1185">Reference proteome</keyword>
<sequence>MVLPPGRQPIPWPGINATTDPVLAKAAAELNAWVDYLSHPKTNGGPRIYRPVPGRELTPDMGTRHDIPSPRAVDTEADPNYHVVSVLEGYAADPSELFKAAEAVSGVSETAINEAYAALTQGCFTFPPPATQSPSAPPPGRTPESPIRDGDMYGELGQIRVEWVNMRLSIISPEGIHSQLFENDLIRFQIYVENGYLRVAEHLVKYRAIFQQAGADMAKLMDALTQRFASYGQGKGINIDLRSFLLTGLVEVACAVITGGLSTVFKVKTIAEVATQMVGDAGKTAKDNGQETSNPIDDHPLIVDTVKQYLDAMAKIERDTASAISGLSLHLHTKVVQLEQDRRYVNRLTEVNSNMAPQFLDYAQGWRA</sequence>
<dbReference type="Proteomes" id="UP001519332">
    <property type="component" value="Unassembled WGS sequence"/>
</dbReference>
<evidence type="ECO:0000313" key="3">
    <source>
        <dbReference type="Proteomes" id="UP001519332"/>
    </source>
</evidence>
<name>A0ABS4TM12_9PSEU</name>
<gene>
    <name evidence="2" type="ORF">JOF56_005764</name>
</gene>
<reference evidence="2 3" key="1">
    <citation type="submission" date="2021-03" db="EMBL/GenBank/DDBJ databases">
        <title>Sequencing the genomes of 1000 actinobacteria strains.</title>
        <authorList>
            <person name="Klenk H.-P."/>
        </authorList>
    </citation>
    <scope>NUCLEOTIDE SEQUENCE [LARGE SCALE GENOMIC DNA]</scope>
    <source>
        <strain evidence="2 3">DSM 46670</strain>
    </source>
</reference>
<feature type="region of interest" description="Disordered" evidence="1">
    <location>
        <begin position="127"/>
        <end position="151"/>
    </location>
</feature>
<comment type="caution">
    <text evidence="2">The sequence shown here is derived from an EMBL/GenBank/DDBJ whole genome shotgun (WGS) entry which is preliminary data.</text>
</comment>
<organism evidence="2 3">
    <name type="scientific">Kibdelosporangium banguiense</name>
    <dbReference type="NCBI Taxonomy" id="1365924"/>
    <lineage>
        <taxon>Bacteria</taxon>
        <taxon>Bacillati</taxon>
        <taxon>Actinomycetota</taxon>
        <taxon>Actinomycetes</taxon>
        <taxon>Pseudonocardiales</taxon>
        <taxon>Pseudonocardiaceae</taxon>
        <taxon>Kibdelosporangium</taxon>
    </lineage>
</organism>
<accession>A0ABS4TM12</accession>
<proteinExistence type="predicted"/>
<dbReference type="EMBL" id="JAGINW010000001">
    <property type="protein sequence ID" value="MBP2325379.1"/>
    <property type="molecule type" value="Genomic_DNA"/>
</dbReference>
<evidence type="ECO:0000256" key="1">
    <source>
        <dbReference type="SAM" id="MobiDB-lite"/>
    </source>
</evidence>
<evidence type="ECO:0000313" key="2">
    <source>
        <dbReference type="EMBL" id="MBP2325379.1"/>
    </source>
</evidence>
<feature type="compositionally biased region" description="Pro residues" evidence="1">
    <location>
        <begin position="127"/>
        <end position="141"/>
    </location>
</feature>
<protein>
    <submittedName>
        <fullName evidence="2">Uncharacterized protein</fullName>
    </submittedName>
</protein>